<dbReference type="InterPro" id="IPR055414">
    <property type="entry name" value="LRR_R13L4/SHOC2-like"/>
</dbReference>
<dbReference type="EMBL" id="GBRH01248400">
    <property type="protein sequence ID" value="JAD49495.1"/>
    <property type="molecule type" value="Transcribed_RNA"/>
</dbReference>
<dbReference type="AlphaFoldDB" id="A0A0A9AKM0"/>
<dbReference type="Pfam" id="PF23598">
    <property type="entry name" value="LRR_14"/>
    <property type="match status" value="1"/>
</dbReference>
<sequence length="370" mass="41533">MQKLPNEIGNIIHLRYLGIRNSNFKELPSSMSKFDNLQTLDVRRTNVGNTVDEFWEIQALRHVLADKMLLPKCSVPLNNLMTLNGVVPLESWDEKICPLNYMIYLRSLSLSGISEVHTKALSAFLRKLEFLVYLSLSGEILPSNMFTESSMHRLQVLIVHGKLEGLNDLLSDRYVLPNLTTLHLHKSELSQLFVDKLAMLPCLAEMELLDSSYTETTLFFPERGFQSLKKLKLKNLYTLEALVIEQGAMPMLSILAMYGCDNLKILNGLNGLEHLQEVAVYNMQEIVDTIKLMGKKFFSKIKRLTTPTVITGRGVVAGSWVRRAARKQFIAVASESHCSDMDGAGPVAGNATDDIQVHYGAGAWIRSSSE</sequence>
<proteinExistence type="predicted"/>
<organism evidence="3">
    <name type="scientific">Arundo donax</name>
    <name type="common">Giant reed</name>
    <name type="synonym">Donax arundinaceus</name>
    <dbReference type="NCBI Taxonomy" id="35708"/>
    <lineage>
        <taxon>Eukaryota</taxon>
        <taxon>Viridiplantae</taxon>
        <taxon>Streptophyta</taxon>
        <taxon>Embryophyta</taxon>
        <taxon>Tracheophyta</taxon>
        <taxon>Spermatophyta</taxon>
        <taxon>Magnoliopsida</taxon>
        <taxon>Liliopsida</taxon>
        <taxon>Poales</taxon>
        <taxon>Poaceae</taxon>
        <taxon>PACMAD clade</taxon>
        <taxon>Arundinoideae</taxon>
        <taxon>Arundineae</taxon>
        <taxon>Arundo</taxon>
    </lineage>
</organism>
<accession>A0A0A9AKM0</accession>
<evidence type="ECO:0000313" key="3">
    <source>
        <dbReference type="EMBL" id="JAD49495.1"/>
    </source>
</evidence>
<reference evidence="3" key="2">
    <citation type="journal article" date="2015" name="Data Brief">
        <title>Shoot transcriptome of the giant reed, Arundo donax.</title>
        <authorList>
            <person name="Barrero R.A."/>
            <person name="Guerrero F.D."/>
            <person name="Moolhuijzen P."/>
            <person name="Goolsby J.A."/>
            <person name="Tidwell J."/>
            <person name="Bellgard S.E."/>
            <person name="Bellgard M.I."/>
        </authorList>
    </citation>
    <scope>NUCLEOTIDE SEQUENCE</scope>
    <source>
        <tissue evidence="3">Shoot tissue taken approximately 20 cm above the soil surface</tissue>
    </source>
</reference>
<dbReference type="InterPro" id="IPR032675">
    <property type="entry name" value="LRR_dom_sf"/>
</dbReference>
<name>A0A0A9AKM0_ARUDO</name>
<dbReference type="PANTHER" id="PTHR47186:SF57">
    <property type="entry name" value="OS02G0478300 PROTEIN"/>
    <property type="match status" value="1"/>
</dbReference>
<keyword evidence="1" id="KW-0677">Repeat</keyword>
<reference evidence="3" key="1">
    <citation type="submission" date="2014-09" db="EMBL/GenBank/DDBJ databases">
        <authorList>
            <person name="Magalhaes I.L.F."/>
            <person name="Oliveira U."/>
            <person name="Santos F.R."/>
            <person name="Vidigal T.H.D.A."/>
            <person name="Brescovit A.D."/>
            <person name="Santos A.J."/>
        </authorList>
    </citation>
    <scope>NUCLEOTIDE SEQUENCE</scope>
    <source>
        <tissue evidence="3">Shoot tissue taken approximately 20 cm above the soil surface</tissue>
    </source>
</reference>
<feature type="domain" description="Disease resistance R13L4/SHOC-2-like LRR" evidence="2">
    <location>
        <begin position="6"/>
        <end position="281"/>
    </location>
</feature>
<dbReference type="PANTHER" id="PTHR47186">
    <property type="entry name" value="LEUCINE-RICH REPEAT-CONTAINING PROTEIN 57"/>
    <property type="match status" value="1"/>
</dbReference>
<dbReference type="SUPFAM" id="SSF52058">
    <property type="entry name" value="L domain-like"/>
    <property type="match status" value="1"/>
</dbReference>
<dbReference type="Gene3D" id="3.80.10.10">
    <property type="entry name" value="Ribonuclease Inhibitor"/>
    <property type="match status" value="2"/>
</dbReference>
<evidence type="ECO:0000256" key="1">
    <source>
        <dbReference type="ARBA" id="ARBA00022737"/>
    </source>
</evidence>
<protein>
    <recommendedName>
        <fullName evidence="2">Disease resistance R13L4/SHOC-2-like LRR domain-containing protein</fullName>
    </recommendedName>
</protein>
<evidence type="ECO:0000259" key="2">
    <source>
        <dbReference type="Pfam" id="PF23598"/>
    </source>
</evidence>